<dbReference type="PANTHER" id="PTHR11690">
    <property type="entry name" value="AMILORIDE-SENSITIVE SODIUM CHANNEL-RELATED"/>
    <property type="match status" value="1"/>
</dbReference>
<dbReference type="Proteomes" id="UP000801492">
    <property type="component" value="Unassembled WGS sequence"/>
</dbReference>
<reference evidence="13" key="1">
    <citation type="submission" date="2019-08" db="EMBL/GenBank/DDBJ databases">
        <title>The genome of the North American firefly Photinus pyralis.</title>
        <authorList>
            <consortium name="Photinus pyralis genome working group"/>
            <person name="Fallon T.R."/>
            <person name="Sander Lower S.E."/>
            <person name="Weng J.-K."/>
        </authorList>
    </citation>
    <scope>NUCLEOTIDE SEQUENCE</scope>
    <source>
        <strain evidence="13">TRF0915ILg1</strain>
        <tissue evidence="13">Whole body</tissue>
    </source>
</reference>
<dbReference type="OrthoDB" id="6021021at2759"/>
<evidence type="ECO:0000256" key="3">
    <source>
        <dbReference type="ARBA" id="ARBA00022448"/>
    </source>
</evidence>
<evidence type="ECO:0000256" key="8">
    <source>
        <dbReference type="ARBA" id="ARBA00023065"/>
    </source>
</evidence>
<keyword evidence="6" id="KW-1133">Transmembrane helix</keyword>
<dbReference type="Pfam" id="PF00858">
    <property type="entry name" value="ASC"/>
    <property type="match status" value="1"/>
</dbReference>
<keyword evidence="9" id="KW-0472">Membrane</keyword>
<name>A0A8K0CW13_IGNLU</name>
<dbReference type="EMBL" id="VTPC01008789">
    <property type="protein sequence ID" value="KAF2892346.1"/>
    <property type="molecule type" value="Genomic_DNA"/>
</dbReference>
<dbReference type="AlphaFoldDB" id="A0A8K0CW13"/>
<keyword evidence="4 12" id="KW-0894">Sodium channel</keyword>
<comment type="similarity">
    <text evidence="2 12">Belongs to the amiloride-sensitive sodium channel (TC 1.A.6) family.</text>
</comment>
<gene>
    <name evidence="13" type="ORF">ILUMI_13822</name>
</gene>
<dbReference type="PANTHER" id="PTHR11690:SF243">
    <property type="entry name" value="PICKPOCKET 12-RELATED"/>
    <property type="match status" value="1"/>
</dbReference>
<sequence>MKRNFSNIQGPSLYNYKHNPKHIFMVNTTPQYVATKRWSSTYKREESKAKNVAVTQSECQTVLKGVEGYMRNSTLHGLKYVGDTTISYGESIYIKYNINPMIVTMNPNPTSVESIPFPAVTICNMNAAKKSEAEQILRNGSLADQNFLDNLCDFDSVASKSVLDNHTGSWINVVNFMSRVGQPCERMLRMCKWRLTEMACDQLFNPVLTDEGLCCSFNQLPVEYILRNPNTLNSSKINLNKSHVDDWNPERGYDKDAPYDVFPFRSVGPGAHLGLSLVLDTNIKNYYCSSSSSAGFKVLLHNPAEIPKMSDFAFMLPPGDEIRVVFKPIINDATYTLKEIEIGKRHCYFTDERYLKYYKTYTKVNCKMECLTNVTLERCGCVPYYLPNSASTKVCSKMQEECSDNVRGRSILFEKRLHTYIILYWFAEMMDLKQLASDEEKKCNCLPGCFQLDYEKSMSYGKIMDAFKIKAEIIKNESIEYFQ</sequence>
<evidence type="ECO:0000256" key="10">
    <source>
        <dbReference type="ARBA" id="ARBA00023201"/>
    </source>
</evidence>
<dbReference type="InterPro" id="IPR001873">
    <property type="entry name" value="ENaC"/>
</dbReference>
<evidence type="ECO:0000256" key="6">
    <source>
        <dbReference type="ARBA" id="ARBA00022989"/>
    </source>
</evidence>
<keyword evidence="7" id="KW-0915">Sodium</keyword>
<protein>
    <recommendedName>
        <fullName evidence="15">Sodium channel protein Nach</fullName>
    </recommendedName>
</protein>
<keyword evidence="5 12" id="KW-0812">Transmembrane</keyword>
<evidence type="ECO:0000256" key="7">
    <source>
        <dbReference type="ARBA" id="ARBA00023053"/>
    </source>
</evidence>
<dbReference type="GO" id="GO:0015280">
    <property type="term" value="F:ligand-gated sodium channel activity"/>
    <property type="evidence" value="ECO:0007669"/>
    <property type="project" value="TreeGrafter"/>
</dbReference>
<evidence type="ECO:0000313" key="13">
    <source>
        <dbReference type="EMBL" id="KAF2892346.1"/>
    </source>
</evidence>
<keyword evidence="11 12" id="KW-0407">Ion channel</keyword>
<keyword evidence="8 12" id="KW-0406">Ion transport</keyword>
<dbReference type="Gene3D" id="2.60.470.10">
    <property type="entry name" value="Acid-sensing ion channels like domains"/>
    <property type="match status" value="1"/>
</dbReference>
<evidence type="ECO:0000256" key="9">
    <source>
        <dbReference type="ARBA" id="ARBA00023136"/>
    </source>
</evidence>
<organism evidence="13 14">
    <name type="scientific">Ignelater luminosus</name>
    <name type="common">Cucubano</name>
    <name type="synonym">Pyrophorus luminosus</name>
    <dbReference type="NCBI Taxonomy" id="2038154"/>
    <lineage>
        <taxon>Eukaryota</taxon>
        <taxon>Metazoa</taxon>
        <taxon>Ecdysozoa</taxon>
        <taxon>Arthropoda</taxon>
        <taxon>Hexapoda</taxon>
        <taxon>Insecta</taxon>
        <taxon>Pterygota</taxon>
        <taxon>Neoptera</taxon>
        <taxon>Endopterygota</taxon>
        <taxon>Coleoptera</taxon>
        <taxon>Polyphaga</taxon>
        <taxon>Elateriformia</taxon>
        <taxon>Elateroidea</taxon>
        <taxon>Elateridae</taxon>
        <taxon>Agrypninae</taxon>
        <taxon>Pyrophorini</taxon>
        <taxon>Ignelater</taxon>
    </lineage>
</organism>
<evidence type="ECO:0000256" key="5">
    <source>
        <dbReference type="ARBA" id="ARBA00022692"/>
    </source>
</evidence>
<evidence type="ECO:0000256" key="1">
    <source>
        <dbReference type="ARBA" id="ARBA00004141"/>
    </source>
</evidence>
<proteinExistence type="inferred from homology"/>
<evidence type="ECO:0000313" key="14">
    <source>
        <dbReference type="Proteomes" id="UP000801492"/>
    </source>
</evidence>
<comment type="caution">
    <text evidence="13">The sequence shown here is derived from an EMBL/GenBank/DDBJ whole genome shotgun (WGS) entry which is preliminary data.</text>
</comment>
<evidence type="ECO:0000256" key="2">
    <source>
        <dbReference type="ARBA" id="ARBA00007193"/>
    </source>
</evidence>
<evidence type="ECO:0000256" key="11">
    <source>
        <dbReference type="ARBA" id="ARBA00023303"/>
    </source>
</evidence>
<dbReference type="PRINTS" id="PR01078">
    <property type="entry name" value="AMINACHANNEL"/>
</dbReference>
<accession>A0A8K0CW13</accession>
<keyword evidence="10 12" id="KW-0739">Sodium transport</keyword>
<evidence type="ECO:0008006" key="15">
    <source>
        <dbReference type="Google" id="ProtNLM"/>
    </source>
</evidence>
<keyword evidence="3 12" id="KW-0813">Transport</keyword>
<evidence type="ECO:0000256" key="4">
    <source>
        <dbReference type="ARBA" id="ARBA00022461"/>
    </source>
</evidence>
<comment type="subcellular location">
    <subcellularLocation>
        <location evidence="1">Membrane</location>
        <topology evidence="1">Multi-pass membrane protein</topology>
    </subcellularLocation>
</comment>
<dbReference type="GO" id="GO:0005886">
    <property type="term" value="C:plasma membrane"/>
    <property type="evidence" value="ECO:0007669"/>
    <property type="project" value="TreeGrafter"/>
</dbReference>
<evidence type="ECO:0000256" key="12">
    <source>
        <dbReference type="RuleBase" id="RU000679"/>
    </source>
</evidence>
<keyword evidence="14" id="KW-1185">Reference proteome</keyword>